<dbReference type="PANTHER" id="PTHR21522">
    <property type="entry name" value="PROTON CHANNEL OTOP"/>
    <property type="match status" value="1"/>
</dbReference>
<dbReference type="EMBL" id="CAJNOJ010000266">
    <property type="protein sequence ID" value="CAF1353822.1"/>
    <property type="molecule type" value="Genomic_DNA"/>
</dbReference>
<feature type="transmembrane region" description="Helical" evidence="11">
    <location>
        <begin position="82"/>
        <end position="107"/>
    </location>
</feature>
<comment type="caution">
    <text evidence="12">The sequence shown here is derived from an EMBL/GenBank/DDBJ whole genome shotgun (WGS) entry which is preliminary data.</text>
</comment>
<proteinExistence type="inferred from homology"/>
<feature type="transmembrane region" description="Helical" evidence="11">
    <location>
        <begin position="471"/>
        <end position="495"/>
    </location>
</feature>
<keyword evidence="9 11" id="KW-0472">Membrane</keyword>
<name>A0A815HKI4_ADIRI</name>
<evidence type="ECO:0000256" key="8">
    <source>
        <dbReference type="ARBA" id="ARBA00023065"/>
    </source>
</evidence>
<comment type="similarity">
    <text evidence="2">Belongs to the otopetrin family.</text>
</comment>
<keyword evidence="5 11" id="KW-0812">Transmembrane</keyword>
<evidence type="ECO:0000313" key="13">
    <source>
        <dbReference type="Proteomes" id="UP000663852"/>
    </source>
</evidence>
<feature type="transmembrane region" description="Helical" evidence="11">
    <location>
        <begin position="540"/>
        <end position="559"/>
    </location>
</feature>
<feature type="transmembrane region" description="Helical" evidence="11">
    <location>
        <begin position="6"/>
        <end position="27"/>
    </location>
</feature>
<dbReference type="Proteomes" id="UP000663852">
    <property type="component" value="Unassembled WGS sequence"/>
</dbReference>
<evidence type="ECO:0000256" key="5">
    <source>
        <dbReference type="ARBA" id="ARBA00022692"/>
    </source>
</evidence>
<feature type="transmembrane region" description="Helical" evidence="11">
    <location>
        <begin position="579"/>
        <end position="600"/>
    </location>
</feature>
<dbReference type="InterPro" id="IPR004878">
    <property type="entry name" value="Otopetrin"/>
</dbReference>
<feature type="transmembrane region" description="Helical" evidence="11">
    <location>
        <begin position="374"/>
        <end position="399"/>
    </location>
</feature>
<keyword evidence="7 11" id="KW-1133">Transmembrane helix</keyword>
<feature type="transmembrane region" description="Helical" evidence="11">
    <location>
        <begin position="507"/>
        <end position="528"/>
    </location>
</feature>
<evidence type="ECO:0000256" key="4">
    <source>
        <dbReference type="ARBA" id="ARBA00022475"/>
    </source>
</evidence>
<dbReference type="PANTHER" id="PTHR21522:SF32">
    <property type="entry name" value="OTOPETRIN-2"/>
    <property type="match status" value="1"/>
</dbReference>
<accession>A0A815HKI4</accession>
<evidence type="ECO:0000256" key="11">
    <source>
        <dbReference type="SAM" id="Phobius"/>
    </source>
</evidence>
<evidence type="ECO:0000313" key="12">
    <source>
        <dbReference type="EMBL" id="CAF1353822.1"/>
    </source>
</evidence>
<evidence type="ECO:0000256" key="3">
    <source>
        <dbReference type="ARBA" id="ARBA00022448"/>
    </source>
</evidence>
<protein>
    <submittedName>
        <fullName evidence="12">Uncharacterized protein</fullName>
    </submittedName>
</protein>
<evidence type="ECO:0000256" key="2">
    <source>
        <dbReference type="ARBA" id="ARBA00006513"/>
    </source>
</evidence>
<organism evidence="12 13">
    <name type="scientific">Adineta ricciae</name>
    <name type="common">Rotifer</name>
    <dbReference type="NCBI Taxonomy" id="249248"/>
    <lineage>
        <taxon>Eukaryota</taxon>
        <taxon>Metazoa</taxon>
        <taxon>Spiralia</taxon>
        <taxon>Gnathifera</taxon>
        <taxon>Rotifera</taxon>
        <taxon>Eurotatoria</taxon>
        <taxon>Bdelloidea</taxon>
        <taxon>Adinetida</taxon>
        <taxon>Adinetidae</taxon>
        <taxon>Adineta</taxon>
    </lineage>
</organism>
<evidence type="ECO:0000256" key="1">
    <source>
        <dbReference type="ARBA" id="ARBA00004651"/>
    </source>
</evidence>
<dbReference type="GO" id="GO:0005886">
    <property type="term" value="C:plasma membrane"/>
    <property type="evidence" value="ECO:0007669"/>
    <property type="project" value="UniProtKB-SubCell"/>
</dbReference>
<keyword evidence="8" id="KW-0406">Ion transport</keyword>
<dbReference type="OrthoDB" id="10002484at2759"/>
<feature type="transmembrane region" description="Helical" evidence="11">
    <location>
        <begin position="162"/>
        <end position="184"/>
    </location>
</feature>
<evidence type="ECO:0000256" key="7">
    <source>
        <dbReference type="ARBA" id="ARBA00022989"/>
    </source>
</evidence>
<gene>
    <name evidence="12" type="ORF">EDS130_LOCUS33434</name>
</gene>
<comment type="subcellular location">
    <subcellularLocation>
        <location evidence="1">Cell membrane</location>
        <topology evidence="1">Multi-pass membrane protein</topology>
    </subcellularLocation>
</comment>
<dbReference type="GO" id="GO:0015252">
    <property type="term" value="F:proton channel activity"/>
    <property type="evidence" value="ECO:0007669"/>
    <property type="project" value="InterPro"/>
</dbReference>
<feature type="transmembrane region" description="Helical" evidence="11">
    <location>
        <begin position="204"/>
        <end position="227"/>
    </location>
</feature>
<keyword evidence="4" id="KW-1003">Cell membrane</keyword>
<reference evidence="12" key="1">
    <citation type="submission" date="2021-02" db="EMBL/GenBank/DDBJ databases">
        <authorList>
            <person name="Nowell W R."/>
        </authorList>
    </citation>
    <scope>NUCLEOTIDE SEQUENCE</scope>
</reference>
<sequence>MLTPLTLIILQTSPFGLSIATICNYVSSKATHSYTYMHHLSSLRVENKKKEMGDFGAVITPTTDQHDVNKTHPTDEVHPQPLIWCFWIIFLILVPLSSVILIGFALFDDSITAFNGNGRVADLLMMVSYIVAIYGIVRIILTTASSISVQQITSTHTKNHSNIVLAFIFILGVGDTLFIMTRFGDQLIMILNHNYFPGLECSPNLAVSMIANFLKSLCQLCILMFILHQLNHSIKFKKHGSKIFLTCLSIFSLIQWAQILLQEVHYHKNVPDSCDLSTTQSLQRFDQITPYLYPLGLEYRFACFLELLIMSECLGTSKNNIILKFYFWFNKKIACKVCMANTKIVSVSGCLRKALSCFGTCFRKIKRPLGKNDILFPAILLPAIGTLLVSLSIIIVLFQEVNTDDQHRRSSLVHSEKNSLLTLISEICEIILLVIISFYSVYSLDKLCKKQHEVDHVSHVGPINMEFIVDFAILLISNLFLHIYCLVTLVGSVISDADDRLTEFIRWLTFTASVIPIIQTILQLMIIWKVRRYNGLLHKGINQMWIMLGFAIWLFDTFSAKAYDTNEIQISVYSGSWDILAALFVPMSLFFRFHSCIMFANIKDGMYWDEQDESLV</sequence>
<evidence type="ECO:0000256" key="9">
    <source>
        <dbReference type="ARBA" id="ARBA00023136"/>
    </source>
</evidence>
<keyword evidence="3" id="KW-0813">Transport</keyword>
<dbReference type="AlphaFoldDB" id="A0A815HKI4"/>
<evidence type="ECO:0000256" key="10">
    <source>
        <dbReference type="ARBA" id="ARBA00023303"/>
    </source>
</evidence>
<feature type="transmembrane region" description="Helical" evidence="11">
    <location>
        <begin position="419"/>
        <end position="442"/>
    </location>
</feature>
<evidence type="ECO:0000256" key="6">
    <source>
        <dbReference type="ARBA" id="ARBA00022781"/>
    </source>
</evidence>
<keyword evidence="10" id="KW-0407">Ion channel</keyword>
<keyword evidence="6" id="KW-0375">Hydrogen ion transport</keyword>
<feature type="transmembrane region" description="Helical" evidence="11">
    <location>
        <begin position="119"/>
        <end position="141"/>
    </location>
</feature>